<gene>
    <name evidence="1" type="ORF">CFT61_10180</name>
</gene>
<name>A0AA91TJ12_9BACT</name>
<protein>
    <submittedName>
        <fullName evidence="1">Uncharacterized protein</fullName>
    </submittedName>
</protein>
<sequence>MLLAFYVCKVTHFILNNQIFLSFFMNNPKELDSETGHLHGIGERVDLSRFMNGTTIKDLML</sequence>
<accession>A0AA91TJ12</accession>
<dbReference type="EMBL" id="NMPZ01000015">
    <property type="protein sequence ID" value="OXL43623.1"/>
    <property type="molecule type" value="Genomic_DNA"/>
</dbReference>
<organism evidence="1 2">
    <name type="scientific">Segatella copri</name>
    <dbReference type="NCBI Taxonomy" id="165179"/>
    <lineage>
        <taxon>Bacteria</taxon>
        <taxon>Pseudomonadati</taxon>
        <taxon>Bacteroidota</taxon>
        <taxon>Bacteroidia</taxon>
        <taxon>Bacteroidales</taxon>
        <taxon>Prevotellaceae</taxon>
        <taxon>Segatella</taxon>
    </lineage>
</organism>
<dbReference type="Proteomes" id="UP000215155">
    <property type="component" value="Unassembled WGS sequence"/>
</dbReference>
<proteinExistence type="predicted"/>
<reference evidence="1 2" key="1">
    <citation type="submission" date="2017-07" db="EMBL/GenBank/DDBJ databases">
        <title>Draft genome sequence of Prevotella copri isolated from the gut of healthy adult Indian.</title>
        <authorList>
            <person name="Das B."/>
            <person name="Bag S."/>
            <person name="Ghosh T.S."/>
        </authorList>
    </citation>
    <scope>NUCLEOTIDE SEQUENCE [LARGE SCALE GENOMIC DNA]</scope>
    <source>
        <strain evidence="1 2">Indica</strain>
    </source>
</reference>
<evidence type="ECO:0000313" key="1">
    <source>
        <dbReference type="EMBL" id="OXL43623.1"/>
    </source>
</evidence>
<evidence type="ECO:0000313" key="2">
    <source>
        <dbReference type="Proteomes" id="UP000215155"/>
    </source>
</evidence>
<comment type="caution">
    <text evidence="1">The sequence shown here is derived from an EMBL/GenBank/DDBJ whole genome shotgun (WGS) entry which is preliminary data.</text>
</comment>
<dbReference type="AlphaFoldDB" id="A0AA91TJ12"/>